<sequence length="169" mass="18880">MSNRRVENFESFTGRDSGLNDQSSFRMNVPTAFTPITWKYGAVAAGAALTQGLGAVWYSPQVFGPIWQRNHPITAATMTEKDHTTSMAVSFVSDCAFGMLLNYLQSRYFRPLTPTDALIFTAIIGGIQMLPQIGHLLWGKKKPDEFFVDHGYNMAGILIKVLCLMYIPY</sequence>
<name>A0A1D1V4M9_RAMVA</name>
<evidence type="ECO:0000313" key="3">
    <source>
        <dbReference type="Proteomes" id="UP000186922"/>
    </source>
</evidence>
<evidence type="ECO:0000313" key="2">
    <source>
        <dbReference type="EMBL" id="GAU96716.1"/>
    </source>
</evidence>
<gene>
    <name evidence="2" type="primary">RvY_08121-1</name>
    <name evidence="2" type="synonym">RvY_08121.1</name>
    <name evidence="2" type="ORF">RvY_08121</name>
</gene>
<accession>A0A1D1V4M9</accession>
<dbReference type="InterPro" id="IPR013879">
    <property type="entry name" value="DUF1761"/>
</dbReference>
<protein>
    <submittedName>
        <fullName evidence="2">Uncharacterized protein</fullName>
    </submittedName>
</protein>
<feature type="transmembrane region" description="Helical" evidence="1">
    <location>
        <begin position="117"/>
        <end position="138"/>
    </location>
</feature>
<keyword evidence="3" id="KW-1185">Reference proteome</keyword>
<dbReference type="AlphaFoldDB" id="A0A1D1V4M9"/>
<keyword evidence="1" id="KW-1133">Transmembrane helix</keyword>
<organism evidence="2 3">
    <name type="scientific">Ramazzottius varieornatus</name>
    <name type="common">Water bear</name>
    <name type="synonym">Tardigrade</name>
    <dbReference type="NCBI Taxonomy" id="947166"/>
    <lineage>
        <taxon>Eukaryota</taxon>
        <taxon>Metazoa</taxon>
        <taxon>Ecdysozoa</taxon>
        <taxon>Tardigrada</taxon>
        <taxon>Eutardigrada</taxon>
        <taxon>Parachela</taxon>
        <taxon>Hypsibioidea</taxon>
        <taxon>Ramazzottiidae</taxon>
        <taxon>Ramazzottius</taxon>
    </lineage>
</organism>
<reference evidence="2 3" key="1">
    <citation type="journal article" date="2016" name="Nat. Commun.">
        <title>Extremotolerant tardigrade genome and improved radiotolerance of human cultured cells by tardigrade-unique protein.</title>
        <authorList>
            <person name="Hashimoto T."/>
            <person name="Horikawa D.D."/>
            <person name="Saito Y."/>
            <person name="Kuwahara H."/>
            <person name="Kozuka-Hata H."/>
            <person name="Shin-I T."/>
            <person name="Minakuchi Y."/>
            <person name="Ohishi K."/>
            <person name="Motoyama A."/>
            <person name="Aizu T."/>
            <person name="Enomoto A."/>
            <person name="Kondo K."/>
            <person name="Tanaka S."/>
            <person name="Hara Y."/>
            <person name="Koshikawa S."/>
            <person name="Sagara H."/>
            <person name="Miura T."/>
            <person name="Yokobori S."/>
            <person name="Miyagawa K."/>
            <person name="Suzuki Y."/>
            <person name="Kubo T."/>
            <person name="Oyama M."/>
            <person name="Kohara Y."/>
            <person name="Fujiyama A."/>
            <person name="Arakawa K."/>
            <person name="Katayama T."/>
            <person name="Toyoda A."/>
            <person name="Kunieda T."/>
        </authorList>
    </citation>
    <scope>NUCLEOTIDE SEQUENCE [LARGE SCALE GENOMIC DNA]</scope>
    <source>
        <strain evidence="2 3">YOKOZUNA-1</strain>
    </source>
</reference>
<proteinExistence type="predicted"/>
<keyword evidence="1" id="KW-0812">Transmembrane</keyword>
<dbReference type="EMBL" id="BDGG01000003">
    <property type="protein sequence ID" value="GAU96716.1"/>
    <property type="molecule type" value="Genomic_DNA"/>
</dbReference>
<dbReference type="Pfam" id="PF08570">
    <property type="entry name" value="DUF1761"/>
    <property type="match status" value="1"/>
</dbReference>
<dbReference type="Proteomes" id="UP000186922">
    <property type="component" value="Unassembled WGS sequence"/>
</dbReference>
<keyword evidence="1" id="KW-0472">Membrane</keyword>
<feature type="transmembrane region" description="Helical" evidence="1">
    <location>
        <begin position="150"/>
        <end position="167"/>
    </location>
</feature>
<evidence type="ECO:0000256" key="1">
    <source>
        <dbReference type="SAM" id="Phobius"/>
    </source>
</evidence>
<comment type="caution">
    <text evidence="2">The sequence shown here is derived from an EMBL/GenBank/DDBJ whole genome shotgun (WGS) entry which is preliminary data.</text>
</comment>
<dbReference type="OrthoDB" id="10047429at2759"/>